<evidence type="ECO:0000313" key="2">
    <source>
        <dbReference type="EMBL" id="ADN35587.1"/>
    </source>
</evidence>
<dbReference type="STRING" id="679926.Mpet_0814"/>
<gene>
    <name evidence="2" type="ordered locus">Mpet_0814</name>
</gene>
<keyword evidence="1" id="KW-0812">Transmembrane</keyword>
<dbReference type="EMBL" id="CP002117">
    <property type="protein sequence ID" value="ADN35587.1"/>
    <property type="molecule type" value="Genomic_DNA"/>
</dbReference>
<dbReference type="InterPro" id="IPR046740">
    <property type="entry name" value="DUF6790"/>
</dbReference>
<dbReference type="Proteomes" id="UP000006565">
    <property type="component" value="Chromosome"/>
</dbReference>
<feature type="transmembrane region" description="Helical" evidence="1">
    <location>
        <begin position="38"/>
        <end position="58"/>
    </location>
</feature>
<evidence type="ECO:0008006" key="4">
    <source>
        <dbReference type="Google" id="ProtNLM"/>
    </source>
</evidence>
<dbReference type="AlphaFoldDB" id="E1RJ69"/>
<feature type="transmembrane region" description="Helical" evidence="1">
    <location>
        <begin position="133"/>
        <end position="155"/>
    </location>
</feature>
<protein>
    <recommendedName>
        <fullName evidence="4">Integral membrane protein</fullName>
    </recommendedName>
</protein>
<dbReference type="HOGENOM" id="CLU_119491_2_0_2"/>
<reference evidence="2 3" key="1">
    <citation type="journal article" date="2010" name="Stand. Genomic Sci.">
        <title>Complete genome sequence of Methanoplanus petrolearius type strain (SEBR 4847).</title>
        <authorList>
            <person name="Brambilla E."/>
            <person name="Djao O.D."/>
            <person name="Daligault H."/>
            <person name="Lapidus A."/>
            <person name="Lucas S."/>
            <person name="Hammon N."/>
            <person name="Nolan M."/>
            <person name="Tice H."/>
            <person name="Cheng J.F."/>
            <person name="Han C."/>
            <person name="Tapia R."/>
            <person name="Goodwin L."/>
            <person name="Pitluck S."/>
            <person name="Liolios K."/>
            <person name="Ivanova N."/>
            <person name="Mavromatis K."/>
            <person name="Mikhailova N."/>
            <person name="Pati A."/>
            <person name="Chen A."/>
            <person name="Palaniappan K."/>
            <person name="Land M."/>
            <person name="Hauser L."/>
            <person name="Chang Y.J."/>
            <person name="Jeffries C.D."/>
            <person name="Rohde M."/>
            <person name="Spring S."/>
            <person name="Sikorski J."/>
            <person name="Goker M."/>
            <person name="Woyke T."/>
            <person name="Bristow J."/>
            <person name="Eisen J.A."/>
            <person name="Markowitz V."/>
            <person name="Hugenholtz P."/>
            <person name="Kyrpides N.C."/>
            <person name="Klenk H.P."/>
        </authorList>
    </citation>
    <scope>NUCLEOTIDE SEQUENCE [LARGE SCALE GENOMIC DNA]</scope>
    <source>
        <strain evidence="3">DSM 11571 / OCM 486 / SEBR 4847</strain>
    </source>
</reference>
<sequence length="158" mass="17307" precursor="true">MKISIWAMMLILSVLVAIISLLLTGTMNIHNVVYAFLFWLLVIGVGVTGIIAFSGHFFKADGIAEKIGWPKGNPFQREIAFTNLGIGIAGVLCFFLKDGFWLAVIVMYSIFSAGAGFGHIYEQRKNENAAEYNTGAVVAFDILMPVVLIALWILMSVT</sequence>
<dbReference type="Pfam" id="PF20589">
    <property type="entry name" value="DUF6790"/>
    <property type="match status" value="1"/>
</dbReference>
<evidence type="ECO:0000313" key="3">
    <source>
        <dbReference type="Proteomes" id="UP000006565"/>
    </source>
</evidence>
<dbReference type="eggNOG" id="arCOG09452">
    <property type="taxonomic scope" value="Archaea"/>
</dbReference>
<dbReference type="RefSeq" id="WP_013328765.1">
    <property type="nucleotide sequence ID" value="NC_014507.1"/>
</dbReference>
<feature type="transmembrane region" description="Helical" evidence="1">
    <location>
        <begin position="103"/>
        <end position="121"/>
    </location>
</feature>
<dbReference type="GeneID" id="9743270"/>
<keyword evidence="1" id="KW-1133">Transmembrane helix</keyword>
<proteinExistence type="predicted"/>
<keyword evidence="3" id="KW-1185">Reference proteome</keyword>
<dbReference type="KEGG" id="mpi:Mpet_0814"/>
<keyword evidence="1" id="KW-0472">Membrane</keyword>
<accession>E1RJ69</accession>
<evidence type="ECO:0000256" key="1">
    <source>
        <dbReference type="SAM" id="Phobius"/>
    </source>
</evidence>
<dbReference type="OrthoDB" id="117751at2157"/>
<organism evidence="2 3">
    <name type="scientific">Methanolacinia petrolearia (strain DSM 11571 / OCM 486 / SEBR 4847)</name>
    <name type="common">Methanoplanus petrolearius</name>
    <dbReference type="NCBI Taxonomy" id="679926"/>
    <lineage>
        <taxon>Archaea</taxon>
        <taxon>Methanobacteriati</taxon>
        <taxon>Methanobacteriota</taxon>
        <taxon>Stenosarchaea group</taxon>
        <taxon>Methanomicrobia</taxon>
        <taxon>Methanomicrobiales</taxon>
        <taxon>Methanomicrobiaceae</taxon>
        <taxon>Methanolacinia</taxon>
    </lineage>
</organism>
<name>E1RJ69_METP4</name>